<keyword evidence="4 6" id="KW-1133">Transmembrane helix</keyword>
<dbReference type="Pfam" id="PF01578">
    <property type="entry name" value="Cytochrom_C_asm"/>
    <property type="match status" value="1"/>
</dbReference>
<feature type="domain" description="ResB-like" evidence="8">
    <location>
        <begin position="75"/>
        <end position="190"/>
    </location>
</feature>
<feature type="transmembrane region" description="Helical" evidence="6">
    <location>
        <begin position="656"/>
        <end position="676"/>
    </location>
</feature>
<evidence type="ECO:0000256" key="4">
    <source>
        <dbReference type="ARBA" id="ARBA00022989"/>
    </source>
</evidence>
<feature type="transmembrane region" description="Helical" evidence="6">
    <location>
        <begin position="46"/>
        <end position="64"/>
    </location>
</feature>
<evidence type="ECO:0000256" key="6">
    <source>
        <dbReference type="SAM" id="Phobius"/>
    </source>
</evidence>
<evidence type="ECO:0000259" key="8">
    <source>
        <dbReference type="Pfam" id="PF05140"/>
    </source>
</evidence>
<feature type="transmembrane region" description="Helical" evidence="6">
    <location>
        <begin position="76"/>
        <end position="95"/>
    </location>
</feature>
<evidence type="ECO:0000313" key="9">
    <source>
        <dbReference type="EMBL" id="MBC8592003.1"/>
    </source>
</evidence>
<feature type="transmembrane region" description="Helical" evidence="6">
    <location>
        <begin position="516"/>
        <end position="539"/>
    </location>
</feature>
<feature type="transmembrane region" description="Helical" evidence="6">
    <location>
        <begin position="198"/>
        <end position="217"/>
    </location>
</feature>
<evidence type="ECO:0000256" key="1">
    <source>
        <dbReference type="ARBA" id="ARBA00004141"/>
    </source>
</evidence>
<accession>A0A926IPS6</accession>
<evidence type="ECO:0000313" key="10">
    <source>
        <dbReference type="Proteomes" id="UP000651085"/>
    </source>
</evidence>
<dbReference type="PANTHER" id="PTHR30071">
    <property type="entry name" value="HEME EXPORTER PROTEIN C"/>
    <property type="match status" value="1"/>
</dbReference>
<name>A0A926IPS6_9BACT</name>
<protein>
    <submittedName>
        <fullName evidence="9">Cytochrome c biogenesis protein CcsA</fullName>
    </submittedName>
</protein>
<organism evidence="9 10">
    <name type="scientific">Jilunia laotingensis</name>
    <dbReference type="NCBI Taxonomy" id="2763675"/>
    <lineage>
        <taxon>Bacteria</taxon>
        <taxon>Pseudomonadati</taxon>
        <taxon>Bacteroidota</taxon>
        <taxon>Bacteroidia</taxon>
        <taxon>Bacteroidales</taxon>
        <taxon>Bacteroidaceae</taxon>
        <taxon>Jilunia</taxon>
    </lineage>
</organism>
<keyword evidence="10" id="KW-1185">Reference proteome</keyword>
<evidence type="ECO:0000256" key="2">
    <source>
        <dbReference type="ARBA" id="ARBA00022692"/>
    </source>
</evidence>
<feature type="transmembrane region" description="Helical" evidence="6">
    <location>
        <begin position="571"/>
        <end position="591"/>
    </location>
</feature>
<dbReference type="GO" id="GO:0005886">
    <property type="term" value="C:plasma membrane"/>
    <property type="evidence" value="ECO:0007669"/>
    <property type="project" value="TreeGrafter"/>
</dbReference>
<feature type="transmembrane region" description="Helical" evidence="6">
    <location>
        <begin position="7"/>
        <end position="26"/>
    </location>
</feature>
<dbReference type="RefSeq" id="WP_262433219.1">
    <property type="nucleotide sequence ID" value="NZ_JACRTF010000001.1"/>
</dbReference>
<reference evidence="9" key="1">
    <citation type="submission" date="2020-08" db="EMBL/GenBank/DDBJ databases">
        <title>Genome public.</title>
        <authorList>
            <person name="Liu C."/>
            <person name="Sun Q."/>
        </authorList>
    </citation>
    <scope>NUCLEOTIDE SEQUENCE</scope>
    <source>
        <strain evidence="9">N12</strain>
    </source>
</reference>
<feature type="transmembrane region" description="Helical" evidence="6">
    <location>
        <begin position="485"/>
        <end position="504"/>
    </location>
</feature>
<keyword evidence="5 6" id="KW-0472">Membrane</keyword>
<dbReference type="InterPro" id="IPR045062">
    <property type="entry name" value="Cyt_c_biogenesis_CcsA/CcmC"/>
</dbReference>
<dbReference type="GO" id="GO:0020037">
    <property type="term" value="F:heme binding"/>
    <property type="evidence" value="ECO:0007669"/>
    <property type="project" value="InterPro"/>
</dbReference>
<keyword evidence="3" id="KW-0201">Cytochrome c-type biogenesis</keyword>
<sequence>MYHNTKLLKVIPFSLLAIVLLVLAGATILEKIFGTDYVNAHIYDSPAFAVLWGTLAVSSLLYMYRQKLQKHVPVALLHLSFLVILAGAFITWMWGEHGTLRMMKGEVAHSFQNDADAHRDFPFNVSLADFQIQYYEGTHAPMDFVSTLKIDDNRTNEIAYGEVSMNHILSYRGYRFCQSGYDEAGGTTLSISYDPCGIAVTYIGYALLLFSCLLVLFSKKGHFRQLLNNPLLKRGAAVFLFLVPSLFSLSAAGIPKVLPQTVAAKFGDLYVMYNNRVCPLETLAKDFTLKLYGNTSYRGFSPEQVFTGWLFYYSSWKEQPMIKIKSGTVRHALNIKDTYASLDDYIDEINQYKLDGLNARILSGEDVADRRGIEEANEKYNLISMLYSGTFLKIFPHRQLGAHTLDWYAQNDLLPKEMNEGEWLFIRKSFGYLQEMIVKKDFNGVSALLDKMKMYQRKMAGDTLPSDMAFRAEKLYNTCDYTKPLAMGCLVIGVLAFLFYCQTLGHQRPIDRRWTLGLNVLLIIPFLYLTLTIALRGYIGNHLPLSNGYETMQFMAWVTLILSFYLQKRFILILPFGFLLCGLALLVSMLGEANPQITKLMPVLASPLLSIHVVVIMVAYSLLAFVMLNGVAAFILRFTHKEYRESVECLQLISRIILYPAVFLLAIGIFVGAVWANVSWGRYWGWDPKEVWALITMLVYALALHPASLHYFRRPLFFHLFSIVAFLTVLITYFGVNFLLGGMHSYAG</sequence>
<feature type="transmembrane region" description="Helical" evidence="6">
    <location>
        <begin position="716"/>
        <end position="736"/>
    </location>
</feature>
<comment type="subcellular location">
    <subcellularLocation>
        <location evidence="1">Membrane</location>
        <topology evidence="1">Multi-pass membrane protein</topology>
    </subcellularLocation>
</comment>
<evidence type="ECO:0000259" key="7">
    <source>
        <dbReference type="Pfam" id="PF01578"/>
    </source>
</evidence>
<feature type="domain" description="Cytochrome c assembly protein" evidence="7">
    <location>
        <begin position="545"/>
        <end position="744"/>
    </location>
</feature>
<dbReference type="InterPro" id="IPR002541">
    <property type="entry name" value="Cyt_c_assembly"/>
</dbReference>
<feature type="transmembrane region" description="Helical" evidence="6">
    <location>
        <begin position="238"/>
        <end position="258"/>
    </location>
</feature>
<keyword evidence="2 6" id="KW-0812">Transmembrane</keyword>
<feature type="transmembrane region" description="Helical" evidence="6">
    <location>
        <begin position="551"/>
        <end position="566"/>
    </location>
</feature>
<gene>
    <name evidence="9" type="primary">ccsA</name>
    <name evidence="9" type="ORF">H8744_01850</name>
</gene>
<dbReference type="EMBL" id="JACRTF010000001">
    <property type="protein sequence ID" value="MBC8592003.1"/>
    <property type="molecule type" value="Genomic_DNA"/>
</dbReference>
<evidence type="ECO:0000256" key="3">
    <source>
        <dbReference type="ARBA" id="ARBA00022748"/>
    </source>
</evidence>
<dbReference type="GO" id="GO:0017004">
    <property type="term" value="P:cytochrome complex assembly"/>
    <property type="evidence" value="ECO:0007669"/>
    <property type="project" value="UniProtKB-KW"/>
</dbReference>
<dbReference type="PANTHER" id="PTHR30071:SF1">
    <property type="entry name" value="CYTOCHROME B_B6 PROTEIN-RELATED"/>
    <property type="match status" value="1"/>
</dbReference>
<dbReference type="Proteomes" id="UP000651085">
    <property type="component" value="Unassembled WGS sequence"/>
</dbReference>
<feature type="transmembrane region" description="Helical" evidence="6">
    <location>
        <begin position="691"/>
        <end position="709"/>
    </location>
</feature>
<comment type="caution">
    <text evidence="9">The sequence shown here is derived from an EMBL/GenBank/DDBJ whole genome shotgun (WGS) entry which is preliminary data.</text>
</comment>
<evidence type="ECO:0000256" key="5">
    <source>
        <dbReference type="ARBA" id="ARBA00023136"/>
    </source>
</evidence>
<feature type="transmembrane region" description="Helical" evidence="6">
    <location>
        <begin position="611"/>
        <end position="636"/>
    </location>
</feature>
<proteinExistence type="predicted"/>
<dbReference type="InterPro" id="IPR007816">
    <property type="entry name" value="ResB-like_domain"/>
</dbReference>
<dbReference type="Pfam" id="PF05140">
    <property type="entry name" value="ResB"/>
    <property type="match status" value="1"/>
</dbReference>
<dbReference type="AlphaFoldDB" id="A0A926IPS6"/>